<dbReference type="Gene3D" id="3.10.20.80">
    <property type="entry name" value="Translation initiation factor 3 (IF-3), N-terminal domain"/>
    <property type="match status" value="1"/>
</dbReference>
<dbReference type="EMBL" id="SLXV01000014">
    <property type="protein sequence ID" value="TCP69030.1"/>
    <property type="molecule type" value="Genomic_DNA"/>
</dbReference>
<dbReference type="Pfam" id="PF05198">
    <property type="entry name" value="IF3_N"/>
    <property type="match status" value="1"/>
</dbReference>
<gene>
    <name evidence="4" type="primary">infC</name>
    <name evidence="9" type="ORF">EDD57_1148</name>
</gene>
<keyword evidence="4" id="KW-0963">Cytoplasm</keyword>
<evidence type="ECO:0000256" key="6">
    <source>
        <dbReference type="RuleBase" id="RU000646"/>
    </source>
</evidence>
<feature type="domain" description="Translation initiation factor 3 N-terminal" evidence="8">
    <location>
        <begin position="31"/>
        <end position="99"/>
    </location>
</feature>
<reference evidence="9 10" key="1">
    <citation type="submission" date="2019-03" db="EMBL/GenBank/DDBJ databases">
        <title>Genomic Encyclopedia of Type Strains, Phase IV (KMG-IV): sequencing the most valuable type-strain genomes for metagenomic binning, comparative biology and taxonomic classification.</title>
        <authorList>
            <person name="Goeker M."/>
        </authorList>
    </citation>
    <scope>NUCLEOTIDE SEQUENCE [LARGE SCALE GENOMIC DNA]</scope>
    <source>
        <strain evidence="9 10">DSM 46831</strain>
    </source>
</reference>
<evidence type="ECO:0000256" key="4">
    <source>
        <dbReference type="HAMAP-Rule" id="MF_00080"/>
    </source>
</evidence>
<keyword evidence="3 4" id="KW-0648">Protein biosynthesis</keyword>
<dbReference type="Gene3D" id="3.30.110.10">
    <property type="entry name" value="Translation initiation factor 3 (IF-3), C-terminal domain"/>
    <property type="match status" value="1"/>
</dbReference>
<dbReference type="GO" id="GO:0016020">
    <property type="term" value="C:membrane"/>
    <property type="evidence" value="ECO:0007669"/>
    <property type="project" value="TreeGrafter"/>
</dbReference>
<dbReference type="PANTHER" id="PTHR10938">
    <property type="entry name" value="TRANSLATION INITIATION FACTOR IF-3"/>
    <property type="match status" value="1"/>
</dbReference>
<evidence type="ECO:0000256" key="5">
    <source>
        <dbReference type="NCBIfam" id="TIGR00168"/>
    </source>
</evidence>
<keyword evidence="2 4" id="KW-0396">Initiation factor</keyword>
<comment type="subunit">
    <text evidence="4 6">Monomer.</text>
</comment>
<protein>
    <recommendedName>
        <fullName evidence="4 5">Translation initiation factor IF-3</fullName>
    </recommendedName>
</protein>
<dbReference type="GO" id="GO:0043022">
    <property type="term" value="F:ribosome binding"/>
    <property type="evidence" value="ECO:0007669"/>
    <property type="project" value="UniProtKB-ARBA"/>
</dbReference>
<feature type="domain" description="Translation initiation factor 3 C-terminal" evidence="7">
    <location>
        <begin position="107"/>
        <end position="192"/>
    </location>
</feature>
<comment type="function">
    <text evidence="4 6">IF-3 binds to the 30S ribosomal subunit and shifts the equilibrium between 70S ribosomes and their 50S and 30S subunits in favor of the free subunits, thus enhancing the availability of 30S subunits on which protein synthesis initiation begins.</text>
</comment>
<dbReference type="GO" id="GO:0032790">
    <property type="term" value="P:ribosome disassembly"/>
    <property type="evidence" value="ECO:0007669"/>
    <property type="project" value="TreeGrafter"/>
</dbReference>
<comment type="similarity">
    <text evidence="1 4 6">Belongs to the IF-3 family.</text>
</comment>
<dbReference type="InterPro" id="IPR019814">
    <property type="entry name" value="Translation_initiation_fac_3_N"/>
</dbReference>
<organism evidence="9 10">
    <name type="scientific">Baia soyae</name>
    <dbReference type="NCBI Taxonomy" id="1544746"/>
    <lineage>
        <taxon>Bacteria</taxon>
        <taxon>Bacillati</taxon>
        <taxon>Bacillota</taxon>
        <taxon>Bacilli</taxon>
        <taxon>Bacillales</taxon>
        <taxon>Thermoactinomycetaceae</taxon>
        <taxon>Baia</taxon>
    </lineage>
</organism>
<dbReference type="GO" id="GO:0003743">
    <property type="term" value="F:translation initiation factor activity"/>
    <property type="evidence" value="ECO:0007669"/>
    <property type="project" value="UniProtKB-UniRule"/>
</dbReference>
<dbReference type="InterPro" id="IPR019813">
    <property type="entry name" value="Translation_initiation_fac3_CS"/>
</dbReference>
<dbReference type="InterPro" id="IPR036788">
    <property type="entry name" value="T_IF-3_C_sf"/>
</dbReference>
<dbReference type="SUPFAM" id="SSF54364">
    <property type="entry name" value="Translation initiation factor IF3, N-terminal domain"/>
    <property type="match status" value="1"/>
</dbReference>
<keyword evidence="10" id="KW-1185">Reference proteome</keyword>
<evidence type="ECO:0000259" key="7">
    <source>
        <dbReference type="Pfam" id="PF00707"/>
    </source>
</evidence>
<dbReference type="Pfam" id="PF00707">
    <property type="entry name" value="IF3_C"/>
    <property type="match status" value="1"/>
</dbReference>
<dbReference type="InterPro" id="IPR001288">
    <property type="entry name" value="Translation_initiation_fac_3"/>
</dbReference>
<dbReference type="FunFam" id="3.30.110.10:FF:000001">
    <property type="entry name" value="Translation initiation factor IF-3"/>
    <property type="match status" value="1"/>
</dbReference>
<evidence type="ECO:0000259" key="8">
    <source>
        <dbReference type="Pfam" id="PF05198"/>
    </source>
</evidence>
<dbReference type="AlphaFoldDB" id="A0A4R2RX25"/>
<dbReference type="PROSITE" id="PS00938">
    <property type="entry name" value="IF3"/>
    <property type="match status" value="1"/>
</dbReference>
<dbReference type="FunFam" id="3.10.20.80:FF:000001">
    <property type="entry name" value="Translation initiation factor IF-3"/>
    <property type="match status" value="1"/>
</dbReference>
<dbReference type="SUPFAM" id="SSF55200">
    <property type="entry name" value="Translation initiation factor IF3, C-terminal domain"/>
    <property type="match status" value="1"/>
</dbReference>
<sequence>MGASYVHTFLFFLYNIFWRWQVISKDQQHQINESIRAREVRLIDANGDQAGIVALRDALQMAQEQNLDLVNIAPQAKPPVCRIMNYGKFRYEQSKKDKETRKNQKIVQLKEVRLSASIEENDVQTKLKHVIKFLEHGDKVKLSIRFRGRQITHQELGRKVLDRVAQEVKELADVERPAKLEGRQMIMILNPKQQS</sequence>
<dbReference type="GO" id="GO:0005829">
    <property type="term" value="C:cytosol"/>
    <property type="evidence" value="ECO:0007669"/>
    <property type="project" value="TreeGrafter"/>
</dbReference>
<accession>A0A4R2RX25</accession>
<proteinExistence type="inferred from homology"/>
<evidence type="ECO:0000256" key="1">
    <source>
        <dbReference type="ARBA" id="ARBA00005439"/>
    </source>
</evidence>
<comment type="caution">
    <text evidence="9">The sequence shown here is derived from an EMBL/GenBank/DDBJ whole genome shotgun (WGS) entry which is preliminary data.</text>
</comment>
<dbReference type="HAMAP" id="MF_00080">
    <property type="entry name" value="IF_3"/>
    <property type="match status" value="1"/>
</dbReference>
<dbReference type="Proteomes" id="UP000294746">
    <property type="component" value="Unassembled WGS sequence"/>
</dbReference>
<evidence type="ECO:0000313" key="10">
    <source>
        <dbReference type="Proteomes" id="UP000294746"/>
    </source>
</evidence>
<evidence type="ECO:0000313" key="9">
    <source>
        <dbReference type="EMBL" id="TCP69030.1"/>
    </source>
</evidence>
<evidence type="ECO:0000256" key="2">
    <source>
        <dbReference type="ARBA" id="ARBA00022540"/>
    </source>
</evidence>
<dbReference type="NCBIfam" id="TIGR00168">
    <property type="entry name" value="infC"/>
    <property type="match status" value="1"/>
</dbReference>
<name>A0A4R2RX25_9BACL</name>
<comment type="subcellular location">
    <subcellularLocation>
        <location evidence="4 6">Cytoplasm</location>
    </subcellularLocation>
</comment>
<dbReference type="InterPro" id="IPR019815">
    <property type="entry name" value="Translation_initiation_fac_3_C"/>
</dbReference>
<dbReference type="PANTHER" id="PTHR10938:SF0">
    <property type="entry name" value="TRANSLATION INITIATION FACTOR IF-3, MITOCHONDRIAL"/>
    <property type="match status" value="1"/>
</dbReference>
<evidence type="ECO:0000256" key="3">
    <source>
        <dbReference type="ARBA" id="ARBA00022917"/>
    </source>
</evidence>
<dbReference type="InterPro" id="IPR036787">
    <property type="entry name" value="T_IF-3_N_sf"/>
</dbReference>